<comment type="caution">
    <text evidence="1">The sequence shown here is derived from an EMBL/GenBank/DDBJ whole genome shotgun (WGS) entry which is preliminary data.</text>
</comment>
<dbReference type="AlphaFoldDB" id="A0A8K0MQI6"/>
<reference evidence="1" key="1">
    <citation type="submission" date="2020-03" db="EMBL/GenBank/DDBJ databases">
        <title>A high-quality chromosome-level genome assembly of a woody plant with both climbing and erect habits, Rhamnella rubrinervis.</title>
        <authorList>
            <person name="Lu Z."/>
            <person name="Yang Y."/>
            <person name="Zhu X."/>
            <person name="Sun Y."/>
        </authorList>
    </citation>
    <scope>NUCLEOTIDE SEQUENCE</scope>
    <source>
        <strain evidence="1">BYM</strain>
        <tissue evidence="1">Leaf</tissue>
    </source>
</reference>
<dbReference type="EMBL" id="VOIH02000002">
    <property type="protein sequence ID" value="KAF3454837.1"/>
    <property type="molecule type" value="Genomic_DNA"/>
</dbReference>
<evidence type="ECO:0000313" key="2">
    <source>
        <dbReference type="Proteomes" id="UP000796880"/>
    </source>
</evidence>
<evidence type="ECO:0008006" key="3">
    <source>
        <dbReference type="Google" id="ProtNLM"/>
    </source>
</evidence>
<dbReference type="OrthoDB" id="667779at2759"/>
<accession>A0A8K0MQI6</accession>
<dbReference type="Proteomes" id="UP000796880">
    <property type="component" value="Unassembled WGS sequence"/>
</dbReference>
<organism evidence="1 2">
    <name type="scientific">Rhamnella rubrinervis</name>
    <dbReference type="NCBI Taxonomy" id="2594499"/>
    <lineage>
        <taxon>Eukaryota</taxon>
        <taxon>Viridiplantae</taxon>
        <taxon>Streptophyta</taxon>
        <taxon>Embryophyta</taxon>
        <taxon>Tracheophyta</taxon>
        <taxon>Spermatophyta</taxon>
        <taxon>Magnoliopsida</taxon>
        <taxon>eudicotyledons</taxon>
        <taxon>Gunneridae</taxon>
        <taxon>Pentapetalae</taxon>
        <taxon>rosids</taxon>
        <taxon>fabids</taxon>
        <taxon>Rosales</taxon>
        <taxon>Rhamnaceae</taxon>
        <taxon>rhamnoid group</taxon>
        <taxon>Rhamneae</taxon>
        <taxon>Rhamnella</taxon>
    </lineage>
</organism>
<gene>
    <name evidence="1" type="ORF">FNV43_RR05285</name>
</gene>
<dbReference type="PANTHER" id="PTHR33703:SF1">
    <property type="entry name" value="WOUND-INDUCED PROTEIN 1"/>
    <property type="match status" value="1"/>
</dbReference>
<name>A0A8K0MQI6_9ROSA</name>
<dbReference type="InterPro" id="IPR009798">
    <property type="entry name" value="Wun1-like"/>
</dbReference>
<dbReference type="Gene3D" id="3.10.450.50">
    <property type="match status" value="1"/>
</dbReference>
<sequence length="206" mass="22876">MHALLHSTRPQNQRDLSLVELANSQAISLEEQESNNIRVVKTLYEALSSNSKQHCSRNDHDHDQVQVHHLLATYLDWWFHGPPSHQHLKRLLTGSPPGDLSFAFVPLSVVSFGSTVLVEGYDKERSVSWVHAWTVNEGIITQVREYYNTSVTVTRFGNSNGACAGASQSPVCSSEIRSQSAGKYCQSVWQSKLSSDKSMPGLVLAL</sequence>
<protein>
    <recommendedName>
        <fullName evidence="3">Wound-induced protein 1</fullName>
    </recommendedName>
</protein>
<dbReference type="Pfam" id="PF07107">
    <property type="entry name" value="WI12"/>
    <property type="match status" value="1"/>
</dbReference>
<dbReference type="InterPro" id="IPR032710">
    <property type="entry name" value="NTF2-like_dom_sf"/>
</dbReference>
<dbReference type="SUPFAM" id="SSF54427">
    <property type="entry name" value="NTF2-like"/>
    <property type="match status" value="1"/>
</dbReference>
<keyword evidence="2" id="KW-1185">Reference proteome</keyword>
<dbReference type="PANTHER" id="PTHR33703">
    <property type="entry name" value="OS07G0691300 PROTEIN"/>
    <property type="match status" value="1"/>
</dbReference>
<proteinExistence type="predicted"/>
<evidence type="ECO:0000313" key="1">
    <source>
        <dbReference type="EMBL" id="KAF3454837.1"/>
    </source>
</evidence>